<feature type="domain" description="Ras-GEF" evidence="4">
    <location>
        <begin position="275"/>
        <end position="527"/>
    </location>
</feature>
<dbReference type="GO" id="GO:0005886">
    <property type="term" value="C:plasma membrane"/>
    <property type="evidence" value="ECO:0007669"/>
    <property type="project" value="TreeGrafter"/>
</dbReference>
<dbReference type="HOGENOM" id="CLU_010252_2_1_1"/>
<accession>G1QDT5</accession>
<dbReference type="PANTHER" id="PTHR23113">
    <property type="entry name" value="GUANINE NUCLEOTIDE EXCHANGE FACTOR"/>
    <property type="match status" value="1"/>
</dbReference>
<dbReference type="InterPro" id="IPR001895">
    <property type="entry name" value="RASGEF_cat_dom"/>
</dbReference>
<dbReference type="OMA" id="WSAYENE"/>
<protein>
    <recommendedName>
        <fullName evidence="4">Ras-GEF domain-containing protein</fullName>
    </recommendedName>
</protein>
<dbReference type="PROSITE" id="PS50009">
    <property type="entry name" value="RASGEF_CAT"/>
    <property type="match status" value="1"/>
</dbReference>
<dbReference type="Ensembl" id="ENSMLUT00000027031.1">
    <property type="protein sequence ID" value="ENSMLUP00000021868.1"/>
    <property type="gene ID" value="ENSMLUG00000024883.1"/>
</dbReference>
<proteinExistence type="predicted"/>
<reference evidence="5" key="3">
    <citation type="submission" date="2025-09" db="UniProtKB">
        <authorList>
            <consortium name="Ensembl"/>
        </authorList>
    </citation>
    <scope>IDENTIFICATION</scope>
</reference>
<dbReference type="InterPro" id="IPR008937">
    <property type="entry name" value="Ras-like_GEF"/>
</dbReference>
<dbReference type="GO" id="GO:0007265">
    <property type="term" value="P:Ras protein signal transduction"/>
    <property type="evidence" value="ECO:0007669"/>
    <property type="project" value="TreeGrafter"/>
</dbReference>
<feature type="region of interest" description="Disordered" evidence="3">
    <location>
        <begin position="199"/>
        <end position="223"/>
    </location>
</feature>
<evidence type="ECO:0000256" key="2">
    <source>
        <dbReference type="PROSITE-ProRule" id="PRU00168"/>
    </source>
</evidence>
<dbReference type="AlphaFoldDB" id="G1QDT5"/>
<dbReference type="InterPro" id="IPR036964">
    <property type="entry name" value="RASGEF_cat_dom_sf"/>
</dbReference>
<sequence length="527" mass="59419">RGLASPLRPEQRPGSWVLESSNRDITEGLVNGFNYSTFLDPGKVHRATDTIQGWTQFTLRLCEARRLRALQKGTLEKVTVSLVPAFPAGNIPHICTLMPTHLAFSRARWFLDELLTRATASVMGTWPDRVQYLGQPLLSPWFTLKEALVLHSRPAPHPVGLVRSLWVELEHLEPTEAQWEGAGVFWGQNSLKGIRILPPAPEEPTELKHTPEPEEGPAPGLEPGPAVVVLEPSGPPALIQIQTAETAPSPTTDYRRAETLKHLIREEKLNILTFPPRLAAEQLTIMDVELFKKVLPHQCLGSIWSQRRKPGKEHVASTVSATVRQFNYVATCVITTCLGDPSMMAQDRAKVVEHWMKVAKVCETLRNFSSLHAILGSLQSVSVHRLKKTWGKVSRRWAVTFQKLCEGDNAISRAQLIKAVDEWVEMTKRRPGGAECRLDMGCVPFLGKYLKDLQMMDTLMEDDLEGNQINLERKEKVSKVLEEIVVLQKAAQKYTIEPEEQFQAWFWALEQLSKNESYIRSCQLESQ</sequence>
<name>G1QDT5_MYOLU</name>
<dbReference type="Proteomes" id="UP000001074">
    <property type="component" value="Unassembled WGS sequence"/>
</dbReference>
<dbReference type="CDD" id="cd00155">
    <property type="entry name" value="RasGEF"/>
    <property type="match status" value="1"/>
</dbReference>
<dbReference type="Gene3D" id="1.10.840.10">
    <property type="entry name" value="Ras guanine-nucleotide exchange factors catalytic domain"/>
    <property type="match status" value="1"/>
</dbReference>
<dbReference type="STRING" id="59463.ENSMLUP00000021868"/>
<evidence type="ECO:0000256" key="1">
    <source>
        <dbReference type="ARBA" id="ARBA00022658"/>
    </source>
</evidence>
<dbReference type="GeneTree" id="ENSGT00940000153181"/>
<dbReference type="InParanoid" id="G1QDT5"/>
<keyword evidence="1 2" id="KW-0344">Guanine-nucleotide releasing factor</keyword>
<dbReference type="PANTHER" id="PTHR23113:SF223">
    <property type="entry name" value="RAL-GDS-RELATED PROTEIN"/>
    <property type="match status" value="1"/>
</dbReference>
<dbReference type="SMART" id="SM00147">
    <property type="entry name" value="RasGEF"/>
    <property type="match status" value="1"/>
</dbReference>
<dbReference type="EMBL" id="AAPE02041639">
    <property type="status" value="NOT_ANNOTATED_CDS"/>
    <property type="molecule type" value="Genomic_DNA"/>
</dbReference>
<evidence type="ECO:0000256" key="3">
    <source>
        <dbReference type="SAM" id="MobiDB-lite"/>
    </source>
</evidence>
<evidence type="ECO:0000313" key="5">
    <source>
        <dbReference type="Ensembl" id="ENSMLUP00000021868.1"/>
    </source>
</evidence>
<dbReference type="Pfam" id="PF00617">
    <property type="entry name" value="RasGEF"/>
    <property type="match status" value="1"/>
</dbReference>
<dbReference type="GO" id="GO:0005085">
    <property type="term" value="F:guanyl-nucleotide exchange factor activity"/>
    <property type="evidence" value="ECO:0007669"/>
    <property type="project" value="UniProtKB-KW"/>
</dbReference>
<evidence type="ECO:0000313" key="6">
    <source>
        <dbReference type="Proteomes" id="UP000001074"/>
    </source>
</evidence>
<organism evidence="5 6">
    <name type="scientific">Myotis lucifugus</name>
    <name type="common">Little brown bat</name>
    <dbReference type="NCBI Taxonomy" id="59463"/>
    <lineage>
        <taxon>Eukaryota</taxon>
        <taxon>Metazoa</taxon>
        <taxon>Chordata</taxon>
        <taxon>Craniata</taxon>
        <taxon>Vertebrata</taxon>
        <taxon>Euteleostomi</taxon>
        <taxon>Mammalia</taxon>
        <taxon>Eutheria</taxon>
        <taxon>Laurasiatheria</taxon>
        <taxon>Chiroptera</taxon>
        <taxon>Yangochiroptera</taxon>
        <taxon>Vespertilionidae</taxon>
        <taxon>Myotis</taxon>
    </lineage>
</organism>
<reference evidence="5" key="2">
    <citation type="submission" date="2025-08" db="UniProtKB">
        <authorList>
            <consortium name="Ensembl"/>
        </authorList>
    </citation>
    <scope>IDENTIFICATION</scope>
</reference>
<dbReference type="eggNOG" id="KOG3629">
    <property type="taxonomic scope" value="Eukaryota"/>
</dbReference>
<dbReference type="SUPFAM" id="SSF48366">
    <property type="entry name" value="Ras GEF"/>
    <property type="match status" value="1"/>
</dbReference>
<reference evidence="5 6" key="1">
    <citation type="journal article" date="2011" name="Nature">
        <title>A high-resolution map of human evolutionary constraint using 29 mammals.</title>
        <authorList>
            <person name="Lindblad-Toh K."/>
            <person name="Garber M."/>
            <person name="Zuk O."/>
            <person name="Lin M.F."/>
            <person name="Parker B.J."/>
            <person name="Washietl S."/>
            <person name="Kheradpour P."/>
            <person name="Ernst J."/>
            <person name="Jordan G."/>
            <person name="Mauceli E."/>
            <person name="Ward L.D."/>
            <person name="Lowe C.B."/>
            <person name="Holloway A.K."/>
            <person name="Clamp M."/>
            <person name="Gnerre S."/>
            <person name="Alfoldi J."/>
            <person name="Beal K."/>
            <person name="Chang J."/>
            <person name="Clawson H."/>
            <person name="Cuff J."/>
            <person name="Di Palma F."/>
            <person name="Fitzgerald S."/>
            <person name="Flicek P."/>
            <person name="Guttman M."/>
            <person name="Hubisz M.J."/>
            <person name="Jaffe D.B."/>
            <person name="Jungreis I."/>
            <person name="Kent W.J."/>
            <person name="Kostka D."/>
            <person name="Lara M."/>
            <person name="Martins A.L."/>
            <person name="Massingham T."/>
            <person name="Moltke I."/>
            <person name="Raney B.J."/>
            <person name="Rasmussen M.D."/>
            <person name="Robinson J."/>
            <person name="Stark A."/>
            <person name="Vilella A.J."/>
            <person name="Wen J."/>
            <person name="Xie X."/>
            <person name="Zody M.C."/>
            <person name="Baldwin J."/>
            <person name="Bloom T."/>
            <person name="Chin C.W."/>
            <person name="Heiman D."/>
            <person name="Nicol R."/>
            <person name="Nusbaum C."/>
            <person name="Young S."/>
            <person name="Wilkinson J."/>
            <person name="Worley K.C."/>
            <person name="Kovar C.L."/>
            <person name="Muzny D.M."/>
            <person name="Gibbs R.A."/>
            <person name="Cree A."/>
            <person name="Dihn H.H."/>
            <person name="Fowler G."/>
            <person name="Jhangiani S."/>
            <person name="Joshi V."/>
            <person name="Lee S."/>
            <person name="Lewis L.R."/>
            <person name="Nazareth L.V."/>
            <person name="Okwuonu G."/>
            <person name="Santibanez J."/>
            <person name="Warren W.C."/>
            <person name="Mardis E.R."/>
            <person name="Weinstock G.M."/>
            <person name="Wilson R.K."/>
            <person name="Delehaunty K."/>
            <person name="Dooling D."/>
            <person name="Fronik C."/>
            <person name="Fulton L."/>
            <person name="Fulton B."/>
            <person name="Graves T."/>
            <person name="Minx P."/>
            <person name="Sodergren E."/>
            <person name="Birney E."/>
            <person name="Margulies E.H."/>
            <person name="Herrero J."/>
            <person name="Green E.D."/>
            <person name="Haussler D."/>
            <person name="Siepel A."/>
            <person name="Goldman N."/>
            <person name="Pollard K.S."/>
            <person name="Pedersen J.S."/>
            <person name="Lander E.S."/>
            <person name="Kellis M."/>
        </authorList>
    </citation>
    <scope>NUCLEOTIDE SEQUENCE [LARGE SCALE GENOMIC DNA]</scope>
</reference>
<evidence type="ECO:0000259" key="4">
    <source>
        <dbReference type="PROSITE" id="PS50009"/>
    </source>
</evidence>
<keyword evidence="6" id="KW-1185">Reference proteome</keyword>
<dbReference type="InterPro" id="IPR023578">
    <property type="entry name" value="Ras_GEF_dom_sf"/>
</dbReference>